<feature type="transmembrane region" description="Helical" evidence="1">
    <location>
        <begin position="110"/>
        <end position="128"/>
    </location>
</feature>
<evidence type="ECO:0000313" key="3">
    <source>
        <dbReference type="Proteomes" id="UP000322245"/>
    </source>
</evidence>
<keyword evidence="1" id="KW-0812">Transmembrane</keyword>
<accession>A0A5D3AIP9</accession>
<dbReference type="Proteomes" id="UP000322245">
    <property type="component" value="Unassembled WGS sequence"/>
</dbReference>
<comment type="caution">
    <text evidence="2">The sequence shown here is derived from an EMBL/GenBank/DDBJ whole genome shotgun (WGS) entry which is preliminary data.</text>
</comment>
<organism evidence="2 3">
    <name type="scientific">Cryptococcus floricola</name>
    <dbReference type="NCBI Taxonomy" id="2591691"/>
    <lineage>
        <taxon>Eukaryota</taxon>
        <taxon>Fungi</taxon>
        <taxon>Dikarya</taxon>
        <taxon>Basidiomycota</taxon>
        <taxon>Agaricomycotina</taxon>
        <taxon>Tremellomycetes</taxon>
        <taxon>Tremellales</taxon>
        <taxon>Cryptococcaceae</taxon>
        <taxon>Cryptococcus</taxon>
    </lineage>
</organism>
<evidence type="ECO:0000313" key="2">
    <source>
        <dbReference type="EMBL" id="TYJ51457.1"/>
    </source>
</evidence>
<feature type="transmembrane region" description="Helical" evidence="1">
    <location>
        <begin position="42"/>
        <end position="61"/>
    </location>
</feature>
<keyword evidence="1" id="KW-0472">Membrane</keyword>
<proteinExistence type="predicted"/>
<protein>
    <recommendedName>
        <fullName evidence="4">MARVEL domain-containing protein</fullName>
    </recommendedName>
</protein>
<reference evidence="2 3" key="1">
    <citation type="submission" date="2017-05" db="EMBL/GenBank/DDBJ databases">
        <title>The Genome Sequence of Tsuchiyaea wingfieldii DSM 27421.</title>
        <authorList>
            <person name="Cuomo C."/>
            <person name="Passer A."/>
            <person name="Billmyre B."/>
            <person name="Heitman J."/>
        </authorList>
    </citation>
    <scope>NUCLEOTIDE SEQUENCE [LARGE SCALE GENOMIC DNA]</scope>
    <source>
        <strain evidence="2 3">DSM 27421</strain>
    </source>
</reference>
<gene>
    <name evidence="2" type="ORF">B9479_007969</name>
</gene>
<evidence type="ECO:0000256" key="1">
    <source>
        <dbReference type="SAM" id="Phobius"/>
    </source>
</evidence>
<sequence length="211" mass="23536">MSSPAPSVHDGAAAPAAKKKSFLSKLPKLPPTRLLFGTTRHIFYIVLFTLWLCLDIALLGLVSEQIHKHGRDYNNYPDGRYYHALGLLLFSTIIGLIFGIFHFKLGLTMYLPIFLAFAAWFGTSAGILEATPFGHGLQCKHTWDLSRFPVKYQPFVSDCSRITAISGLAWALFALSVIGLFWVFHDKFALTSKRSNTYDVAEQGESAPLKH</sequence>
<evidence type="ECO:0008006" key="4">
    <source>
        <dbReference type="Google" id="ProtNLM"/>
    </source>
</evidence>
<keyword evidence="1" id="KW-1133">Transmembrane helix</keyword>
<feature type="transmembrane region" description="Helical" evidence="1">
    <location>
        <begin position="162"/>
        <end position="184"/>
    </location>
</feature>
<dbReference type="EMBL" id="NIDF01000236">
    <property type="protein sequence ID" value="TYJ51457.1"/>
    <property type="molecule type" value="Genomic_DNA"/>
</dbReference>
<name>A0A5D3AIP9_9TREE</name>
<keyword evidence="3" id="KW-1185">Reference proteome</keyword>
<dbReference type="AlphaFoldDB" id="A0A5D3AIP9"/>
<feature type="transmembrane region" description="Helical" evidence="1">
    <location>
        <begin position="81"/>
        <end position="103"/>
    </location>
</feature>